<proteinExistence type="predicted"/>
<accession>A0A5C5YZU7</accession>
<evidence type="ECO:0000313" key="3">
    <source>
        <dbReference type="Proteomes" id="UP000315010"/>
    </source>
</evidence>
<evidence type="ECO:0000313" key="2">
    <source>
        <dbReference type="EMBL" id="TWT80564.1"/>
    </source>
</evidence>
<gene>
    <name evidence="2" type="ORF">CA13_20090</name>
</gene>
<dbReference type="EMBL" id="SJPJ01000001">
    <property type="protein sequence ID" value="TWT80564.1"/>
    <property type="molecule type" value="Genomic_DNA"/>
</dbReference>
<feature type="region of interest" description="Disordered" evidence="1">
    <location>
        <begin position="51"/>
        <end position="115"/>
    </location>
</feature>
<evidence type="ECO:0000256" key="1">
    <source>
        <dbReference type="SAM" id="MobiDB-lite"/>
    </source>
</evidence>
<sequence length="115" mass="12857">MRSPRIFTVNRSLAKQLARGVHVGGQFAFVDLNAIDQDKVEFASDLHPAFSGVGANADKGQTRLTIPIPHREKLGETRECREFRTRGRPRSPHHAPRRLSKPRAREPGETPPNSV</sequence>
<keyword evidence="3" id="KW-1185">Reference proteome</keyword>
<reference evidence="2 3" key="1">
    <citation type="submission" date="2019-02" db="EMBL/GenBank/DDBJ databases">
        <title>Deep-cultivation of Planctomycetes and their phenomic and genomic characterization uncovers novel biology.</title>
        <authorList>
            <person name="Wiegand S."/>
            <person name="Jogler M."/>
            <person name="Boedeker C."/>
            <person name="Pinto D."/>
            <person name="Vollmers J."/>
            <person name="Rivas-Marin E."/>
            <person name="Kohn T."/>
            <person name="Peeters S.H."/>
            <person name="Heuer A."/>
            <person name="Rast P."/>
            <person name="Oberbeckmann S."/>
            <person name="Bunk B."/>
            <person name="Jeske O."/>
            <person name="Meyerdierks A."/>
            <person name="Storesund J.E."/>
            <person name="Kallscheuer N."/>
            <person name="Luecker S."/>
            <person name="Lage O.M."/>
            <person name="Pohl T."/>
            <person name="Merkel B.J."/>
            <person name="Hornburger P."/>
            <person name="Mueller R.-W."/>
            <person name="Bruemmer F."/>
            <person name="Labrenz M."/>
            <person name="Spormann A.M."/>
            <person name="Op Den Camp H."/>
            <person name="Overmann J."/>
            <person name="Amann R."/>
            <person name="Jetten M.S.M."/>
            <person name="Mascher T."/>
            <person name="Medema M.H."/>
            <person name="Devos D.P."/>
            <person name="Kaster A.-K."/>
            <person name="Ovreas L."/>
            <person name="Rohde M."/>
            <person name="Galperin M.Y."/>
            <person name="Jogler C."/>
        </authorList>
    </citation>
    <scope>NUCLEOTIDE SEQUENCE [LARGE SCALE GENOMIC DNA]</scope>
    <source>
        <strain evidence="2 3">CA13</strain>
    </source>
</reference>
<protein>
    <submittedName>
        <fullName evidence="2">Uncharacterized protein</fullName>
    </submittedName>
</protein>
<dbReference type="AlphaFoldDB" id="A0A5C5YZU7"/>
<dbReference type="Proteomes" id="UP000315010">
    <property type="component" value="Unassembled WGS sequence"/>
</dbReference>
<organism evidence="2 3">
    <name type="scientific">Novipirellula herctigrandis</name>
    <dbReference type="NCBI Taxonomy" id="2527986"/>
    <lineage>
        <taxon>Bacteria</taxon>
        <taxon>Pseudomonadati</taxon>
        <taxon>Planctomycetota</taxon>
        <taxon>Planctomycetia</taxon>
        <taxon>Pirellulales</taxon>
        <taxon>Pirellulaceae</taxon>
        <taxon>Novipirellula</taxon>
    </lineage>
</organism>
<feature type="compositionally biased region" description="Basic and acidic residues" evidence="1">
    <location>
        <begin position="69"/>
        <end position="85"/>
    </location>
</feature>
<comment type="caution">
    <text evidence="2">The sequence shown here is derived from an EMBL/GenBank/DDBJ whole genome shotgun (WGS) entry which is preliminary data.</text>
</comment>
<feature type="compositionally biased region" description="Basic residues" evidence="1">
    <location>
        <begin position="86"/>
        <end position="102"/>
    </location>
</feature>
<name>A0A5C5YZU7_9BACT</name>